<dbReference type="STRING" id="1156394.T0S1W0"/>
<proteinExistence type="predicted"/>
<organism evidence="1 2">
    <name type="scientific">Saprolegnia diclina (strain VS20)</name>
    <dbReference type="NCBI Taxonomy" id="1156394"/>
    <lineage>
        <taxon>Eukaryota</taxon>
        <taxon>Sar</taxon>
        <taxon>Stramenopiles</taxon>
        <taxon>Oomycota</taxon>
        <taxon>Saprolegniomycetes</taxon>
        <taxon>Saprolegniales</taxon>
        <taxon>Saprolegniaceae</taxon>
        <taxon>Saprolegnia</taxon>
    </lineage>
</organism>
<dbReference type="GeneID" id="19946874"/>
<evidence type="ECO:0000313" key="2">
    <source>
        <dbReference type="Proteomes" id="UP000030762"/>
    </source>
</evidence>
<keyword evidence="2" id="KW-1185">Reference proteome</keyword>
<dbReference type="VEuPathDB" id="FungiDB:SDRG_06147"/>
<gene>
    <name evidence="1" type="ORF">SDRG_06147</name>
</gene>
<name>T0S1W0_SAPDV</name>
<dbReference type="OMA" id="CATYLEC"/>
<evidence type="ECO:0008006" key="3">
    <source>
        <dbReference type="Google" id="ProtNLM"/>
    </source>
</evidence>
<sequence>MTNATMFPMDPVDRAAVTAMATDGLTHLIRWAQQTPEGKLLPKTATWTYEACRHMVNVAGVGSLDDIIRVYEEPMDGSSLHFDKSRLLLSLQKTPAMRLSLRWGLFRAPLPFMRDRCATYLECSKTFVDAHGRRGYARYIRSHPTTAAHTTYVSADVRSWGVVVIETAEPGVFQASSTVDIDWKGTISSAIATRMTSKRAQSVARLGAVVRAMLHKSPARCSTCNEKPRKVDSQLALCPSTKKLVCSTCRVKATSLGQISLASDKVRRRVGPLRAIEARPANSIRLCSRTGTSAV</sequence>
<dbReference type="Proteomes" id="UP000030762">
    <property type="component" value="Unassembled WGS sequence"/>
</dbReference>
<dbReference type="OrthoDB" id="10285389at2759"/>
<dbReference type="RefSeq" id="XP_008610133.1">
    <property type="nucleotide sequence ID" value="XM_008611911.1"/>
</dbReference>
<dbReference type="AlphaFoldDB" id="T0S1W0"/>
<protein>
    <recommendedName>
        <fullName evidence="3">START domain-containing protein</fullName>
    </recommendedName>
</protein>
<evidence type="ECO:0000313" key="1">
    <source>
        <dbReference type="EMBL" id="EQC36712.1"/>
    </source>
</evidence>
<accession>T0S1W0</accession>
<dbReference type="InParanoid" id="T0S1W0"/>
<reference evidence="1 2" key="1">
    <citation type="submission" date="2012-04" db="EMBL/GenBank/DDBJ databases">
        <title>The Genome Sequence of Saprolegnia declina VS20.</title>
        <authorList>
            <consortium name="The Broad Institute Genome Sequencing Platform"/>
            <person name="Russ C."/>
            <person name="Nusbaum C."/>
            <person name="Tyler B."/>
            <person name="van West P."/>
            <person name="Dieguez-Uribeondo J."/>
            <person name="de Bruijn I."/>
            <person name="Tripathy S."/>
            <person name="Jiang R."/>
            <person name="Young S.K."/>
            <person name="Zeng Q."/>
            <person name="Gargeya S."/>
            <person name="Fitzgerald M."/>
            <person name="Haas B."/>
            <person name="Abouelleil A."/>
            <person name="Alvarado L."/>
            <person name="Arachchi H.M."/>
            <person name="Berlin A."/>
            <person name="Chapman S.B."/>
            <person name="Goldberg J."/>
            <person name="Griggs A."/>
            <person name="Gujja S."/>
            <person name="Hansen M."/>
            <person name="Howarth C."/>
            <person name="Imamovic A."/>
            <person name="Larimer J."/>
            <person name="McCowen C."/>
            <person name="Montmayeur A."/>
            <person name="Murphy C."/>
            <person name="Neiman D."/>
            <person name="Pearson M."/>
            <person name="Priest M."/>
            <person name="Roberts A."/>
            <person name="Saif S."/>
            <person name="Shea T."/>
            <person name="Sisk P."/>
            <person name="Sykes S."/>
            <person name="Wortman J."/>
            <person name="Nusbaum C."/>
            <person name="Birren B."/>
        </authorList>
    </citation>
    <scope>NUCLEOTIDE SEQUENCE [LARGE SCALE GENOMIC DNA]</scope>
    <source>
        <strain evidence="1 2">VS20</strain>
    </source>
</reference>
<dbReference type="EMBL" id="JH767147">
    <property type="protein sequence ID" value="EQC36712.1"/>
    <property type="molecule type" value="Genomic_DNA"/>
</dbReference>